<feature type="compositionally biased region" description="Basic and acidic residues" evidence="5">
    <location>
        <begin position="32"/>
        <end position="63"/>
    </location>
</feature>
<feature type="binding site" evidence="4">
    <location>
        <position position="183"/>
    </location>
    <ligand>
        <name>[4Fe-4S] cluster</name>
        <dbReference type="ChEBI" id="CHEBI:49883"/>
    </ligand>
</feature>
<dbReference type="NCBIfam" id="NF002537">
    <property type="entry name" value="PRK02090.1"/>
    <property type="match status" value="1"/>
</dbReference>
<keyword evidence="4" id="KW-0963">Cytoplasm</keyword>
<evidence type="ECO:0000256" key="5">
    <source>
        <dbReference type="SAM" id="MobiDB-lite"/>
    </source>
</evidence>
<name>A0ABU7Z8Y2_9MICO</name>
<dbReference type="Pfam" id="PF01507">
    <property type="entry name" value="PAPS_reduct"/>
    <property type="match status" value="1"/>
</dbReference>
<dbReference type="HAMAP" id="MF_00063">
    <property type="entry name" value="CysH"/>
    <property type="match status" value="1"/>
</dbReference>
<evidence type="ECO:0000313" key="8">
    <source>
        <dbReference type="Proteomes" id="UP001310387"/>
    </source>
</evidence>
<comment type="caution">
    <text evidence="7">The sequence shown here is derived from an EMBL/GenBank/DDBJ whole genome shotgun (WGS) entry which is preliminary data.</text>
</comment>
<keyword evidence="8" id="KW-1185">Reference proteome</keyword>
<dbReference type="InterPro" id="IPR004511">
    <property type="entry name" value="PAPS/APS_Rdtase"/>
</dbReference>
<comment type="similarity">
    <text evidence="1 4">Belongs to the PAPS reductase family. CysH subfamily.</text>
</comment>
<reference evidence="7" key="2">
    <citation type="submission" date="2024-02" db="EMBL/GenBank/DDBJ databases">
        <authorList>
            <person name="Prathaban M."/>
            <person name="Mythili R."/>
            <person name="Sharmila Devi N."/>
            <person name="Sobanaa M."/>
            <person name="Prathiviraj R."/>
            <person name="Selvin J."/>
        </authorList>
    </citation>
    <scope>NUCLEOTIDE SEQUENCE</scope>
    <source>
        <strain evidence="7">MP1014</strain>
    </source>
</reference>
<proteinExistence type="inferred from homology"/>
<dbReference type="EC" id="1.8.4.10" evidence="4"/>
<accession>A0ABU7Z8Y2</accession>
<dbReference type="Proteomes" id="UP001310387">
    <property type="component" value="Unassembled WGS sequence"/>
</dbReference>
<comment type="catalytic activity">
    <reaction evidence="4">
        <text>[thioredoxin]-disulfide + sulfite + AMP + 2 H(+) = adenosine 5'-phosphosulfate + [thioredoxin]-dithiol</text>
        <dbReference type="Rhea" id="RHEA:21976"/>
        <dbReference type="Rhea" id="RHEA-COMP:10698"/>
        <dbReference type="Rhea" id="RHEA-COMP:10700"/>
        <dbReference type="ChEBI" id="CHEBI:15378"/>
        <dbReference type="ChEBI" id="CHEBI:17359"/>
        <dbReference type="ChEBI" id="CHEBI:29950"/>
        <dbReference type="ChEBI" id="CHEBI:50058"/>
        <dbReference type="ChEBI" id="CHEBI:58243"/>
        <dbReference type="ChEBI" id="CHEBI:456215"/>
        <dbReference type="EC" id="1.8.4.10"/>
    </reaction>
</comment>
<feature type="binding site" evidence="4">
    <location>
        <position position="184"/>
    </location>
    <ligand>
        <name>[4Fe-4S] cluster</name>
        <dbReference type="ChEBI" id="CHEBI:49883"/>
    </ligand>
</feature>
<feature type="active site" description="Nucleophile; cysteine thiosulfonate intermediate" evidence="4">
    <location>
        <position position="292"/>
    </location>
</feature>
<keyword evidence="4" id="KW-0479">Metal-binding</keyword>
<dbReference type="SUPFAM" id="SSF52402">
    <property type="entry name" value="Adenine nucleotide alpha hydrolases-like"/>
    <property type="match status" value="1"/>
</dbReference>
<comment type="pathway">
    <text evidence="3 4">Sulfur metabolism; hydrogen sulfide biosynthesis; sulfite from sulfate.</text>
</comment>
<evidence type="ECO:0000256" key="2">
    <source>
        <dbReference type="ARBA" id="ARBA00023002"/>
    </source>
</evidence>
<feature type="region of interest" description="Disordered" evidence="5">
    <location>
        <begin position="1"/>
        <end position="87"/>
    </location>
</feature>
<dbReference type="NCBIfam" id="TIGR00434">
    <property type="entry name" value="cysH"/>
    <property type="match status" value="1"/>
</dbReference>
<protein>
    <recommendedName>
        <fullName evidence="4">Adenosine 5'-phosphosulfate reductase</fullName>
        <shortName evidence="4">APS reductase</shortName>
        <ecNumber evidence="4">1.8.4.10</ecNumber>
    </recommendedName>
    <alternativeName>
        <fullName evidence="4">5'-adenylylsulfate reductase</fullName>
    </alternativeName>
    <alternativeName>
        <fullName evidence="4">Thioredoxin-dependent 5'-adenylylsulfate reductase</fullName>
    </alternativeName>
</protein>
<evidence type="ECO:0000313" key="7">
    <source>
        <dbReference type="EMBL" id="MEG3615833.1"/>
    </source>
</evidence>
<feature type="domain" description="Phosphoadenosine phosphosulphate reductase" evidence="6">
    <location>
        <begin position="105"/>
        <end position="271"/>
    </location>
</feature>
<keyword evidence="4" id="KW-0411">Iron-sulfur</keyword>
<organism evidence="7 8">
    <name type="scientific">Isoptericola haloaureus</name>
    <dbReference type="NCBI Taxonomy" id="1542902"/>
    <lineage>
        <taxon>Bacteria</taxon>
        <taxon>Bacillati</taxon>
        <taxon>Actinomycetota</taxon>
        <taxon>Actinomycetes</taxon>
        <taxon>Micrococcales</taxon>
        <taxon>Promicromonosporaceae</taxon>
        <taxon>Isoptericola</taxon>
    </lineage>
</organism>
<dbReference type="InterPro" id="IPR002500">
    <property type="entry name" value="PAPS_reduct_dom"/>
</dbReference>
<dbReference type="Gene3D" id="3.40.50.620">
    <property type="entry name" value="HUPs"/>
    <property type="match status" value="1"/>
</dbReference>
<keyword evidence="2 4" id="KW-0560">Oxidoreductase</keyword>
<dbReference type="InterPro" id="IPR014729">
    <property type="entry name" value="Rossmann-like_a/b/a_fold"/>
</dbReference>
<comment type="cofactor">
    <cofactor evidence="4">
        <name>[4Fe-4S] cluster</name>
        <dbReference type="ChEBI" id="CHEBI:49883"/>
    </cofactor>
    <text evidence="4">Binds 1 [4Fe-4S] cluster per subunit.</text>
</comment>
<comment type="subcellular location">
    <subcellularLocation>
        <location evidence="4">Cytoplasm</location>
    </subcellularLocation>
</comment>
<dbReference type="RefSeq" id="WP_332902427.1">
    <property type="nucleotide sequence ID" value="NZ_JBAGLP010000118.1"/>
</dbReference>
<sequence>MTAVPVSLGVGPTSAATSTAPAGASSLADAAAEARRRAAEREMSRARRNARVDGRERRRRSDVELSQIAERGRRELGGSGPGSTDEATAEEVIAWAVAEFGDSLAVASSMTDSVLAALVSAQLPWVDVLFGETGYHFAETIGTRDAVAHSLDVTVVDVRPLLSVAEQDDAYGPDLFARDPEACCRMRKVEPMRRVLSGYEAWATGVRRADSASRATAELVSWDASNNLVKINPIAGWSDDQLVGYALRHGLTVNPLLNDGYPSIGCEPCTRRVGPGEDARAGRWAGADKSECGLHI</sequence>
<evidence type="ECO:0000256" key="3">
    <source>
        <dbReference type="ARBA" id="ARBA00024327"/>
    </source>
</evidence>
<evidence type="ECO:0000256" key="1">
    <source>
        <dbReference type="ARBA" id="ARBA00009732"/>
    </source>
</evidence>
<evidence type="ECO:0000259" key="6">
    <source>
        <dbReference type="Pfam" id="PF01507"/>
    </source>
</evidence>
<dbReference type="PANTHER" id="PTHR46509">
    <property type="entry name" value="PHOSPHOADENOSINE PHOSPHOSULFATE REDUCTASE"/>
    <property type="match status" value="1"/>
</dbReference>
<reference evidence="7" key="1">
    <citation type="journal article" date="2024" name="Antonie Van Leeuwenhoek">
        <title>Isoptericola haloaureus sp. nov., a dimorphic actinobacterium isolated from mangrove sediments of southeast India, implicating biosaline agricultural significance through nitrogen fixation and salt tolerance genes.</title>
        <authorList>
            <person name="Prathaban M."/>
            <person name="Prathiviraj R."/>
            <person name="Ravichandran M."/>
            <person name="Natarajan S.D."/>
            <person name="Sobanaa M."/>
            <person name="Hari Krishna Kumar S."/>
            <person name="Chandrasekar V."/>
            <person name="Selvin J."/>
        </authorList>
    </citation>
    <scope>NUCLEOTIDE SEQUENCE</scope>
    <source>
        <strain evidence="7">MP1014</strain>
    </source>
</reference>
<feature type="compositionally biased region" description="Low complexity" evidence="5">
    <location>
        <begin position="11"/>
        <end position="31"/>
    </location>
</feature>
<dbReference type="GO" id="GO:0004604">
    <property type="term" value="F:phosphoadenylyl-sulfate reductase (thioredoxin) activity"/>
    <property type="evidence" value="ECO:0007669"/>
    <property type="project" value="UniProtKB-EC"/>
</dbReference>
<evidence type="ECO:0000256" key="4">
    <source>
        <dbReference type="HAMAP-Rule" id="MF_00063"/>
    </source>
</evidence>
<dbReference type="PANTHER" id="PTHR46509:SF1">
    <property type="entry name" value="PHOSPHOADENOSINE PHOSPHOSULFATE REDUCTASE"/>
    <property type="match status" value="1"/>
</dbReference>
<dbReference type="EMBL" id="JBAGLP010000118">
    <property type="protein sequence ID" value="MEG3615833.1"/>
    <property type="molecule type" value="Genomic_DNA"/>
</dbReference>
<keyword evidence="4" id="KW-0408">Iron</keyword>
<feature type="binding site" evidence="4">
    <location>
        <position position="266"/>
    </location>
    <ligand>
        <name>[4Fe-4S] cluster</name>
        <dbReference type="ChEBI" id="CHEBI:49883"/>
    </ligand>
</feature>
<comment type="function">
    <text evidence="4">Catalyzes the formation of sulfite from adenosine 5'-phosphosulfate (APS) using thioredoxin as an electron donor.</text>
</comment>
<feature type="binding site" evidence="4">
    <location>
        <position position="269"/>
    </location>
    <ligand>
        <name>[4Fe-4S] cluster</name>
        <dbReference type="ChEBI" id="CHEBI:49883"/>
    </ligand>
</feature>
<gene>
    <name evidence="4" type="primary">cysH</name>
    <name evidence="7" type="ORF">V5O49_11920</name>
</gene>